<dbReference type="Proteomes" id="UP000053555">
    <property type="component" value="Unassembled WGS sequence"/>
</dbReference>
<reference evidence="2 3" key="2">
    <citation type="submission" date="2018-09" db="EMBL/GenBank/DDBJ databases">
        <title>A high-quality reference genome of wild soybean provides a powerful tool to mine soybean genomes.</title>
        <authorList>
            <person name="Xie M."/>
            <person name="Chung C.Y.L."/>
            <person name="Li M.-W."/>
            <person name="Wong F.-L."/>
            <person name="Chan T.-F."/>
            <person name="Lam H.-M."/>
        </authorList>
    </citation>
    <scope>NUCLEOTIDE SEQUENCE [LARGE SCALE GENOMIC DNA]</scope>
    <source>
        <strain evidence="3">cv. W05</strain>
        <tissue evidence="2">Hypocotyl of etiolated seedlings</tissue>
    </source>
</reference>
<proteinExistence type="predicted"/>
<evidence type="ECO:0000313" key="3">
    <source>
        <dbReference type="Proteomes" id="UP000289340"/>
    </source>
</evidence>
<organism evidence="1">
    <name type="scientific">Glycine soja</name>
    <name type="common">Wild soybean</name>
    <dbReference type="NCBI Taxonomy" id="3848"/>
    <lineage>
        <taxon>Eukaryota</taxon>
        <taxon>Viridiplantae</taxon>
        <taxon>Streptophyta</taxon>
        <taxon>Embryophyta</taxon>
        <taxon>Tracheophyta</taxon>
        <taxon>Spermatophyta</taxon>
        <taxon>Magnoliopsida</taxon>
        <taxon>eudicotyledons</taxon>
        <taxon>Gunneridae</taxon>
        <taxon>Pentapetalae</taxon>
        <taxon>rosids</taxon>
        <taxon>fabids</taxon>
        <taxon>Fabales</taxon>
        <taxon>Fabaceae</taxon>
        <taxon>Papilionoideae</taxon>
        <taxon>50 kb inversion clade</taxon>
        <taxon>NPAAA clade</taxon>
        <taxon>indigoferoid/millettioid clade</taxon>
        <taxon>Phaseoleae</taxon>
        <taxon>Glycine</taxon>
        <taxon>Glycine subgen. Soja</taxon>
    </lineage>
</organism>
<evidence type="ECO:0000313" key="2">
    <source>
        <dbReference type="EMBL" id="RZB69522.1"/>
    </source>
</evidence>
<keyword evidence="3" id="KW-1185">Reference proteome</keyword>
<protein>
    <submittedName>
        <fullName evidence="1">WD repeat-containing protein 91</fullName>
    </submittedName>
</protein>
<gene>
    <name evidence="2" type="ORF">D0Y65_039040</name>
    <name evidence="1" type="ORF">glysoja_042412</name>
</gene>
<dbReference type="EMBL" id="KN644345">
    <property type="protein sequence ID" value="KHN42554.1"/>
    <property type="molecule type" value="Genomic_DNA"/>
</dbReference>
<accession>A0A0B2SE31</accession>
<reference evidence="1" key="1">
    <citation type="submission" date="2014-07" db="EMBL/GenBank/DDBJ databases">
        <title>Identification of a novel salt tolerance gene in wild soybean by whole-genome sequencing.</title>
        <authorList>
            <person name="Lam H.-M."/>
            <person name="Qi X."/>
            <person name="Li M.-W."/>
            <person name="Liu X."/>
            <person name="Xie M."/>
            <person name="Ni M."/>
            <person name="Xu X."/>
        </authorList>
    </citation>
    <scope>NUCLEOTIDE SEQUENCE [LARGE SCALE GENOMIC DNA]</scope>
    <source>
        <tissue evidence="1">Root</tissue>
    </source>
</reference>
<name>A0A0B2SE31_GLYSO</name>
<dbReference type="EMBL" id="QZWG01000014">
    <property type="protein sequence ID" value="RZB69522.1"/>
    <property type="molecule type" value="Genomic_DNA"/>
</dbReference>
<dbReference type="Proteomes" id="UP000289340">
    <property type="component" value="Chromosome 14"/>
</dbReference>
<dbReference type="PANTHER" id="PTHR47198:SF1">
    <property type="entry name" value="WD REPEAT-CONTAINING PROTEIN 91-LIKE ISOFORM X1"/>
    <property type="match status" value="1"/>
</dbReference>
<sequence>MELVREFLVFHDFTNTLEFYEAELCTGIGKGFDVDKNLDLIFSLYFPKFHADSLLSLLGFFKHYFSSSSDAPLASMLSKLETSLLRFYVVHAIQCNPNDKVVNFFTLYDAKLLQRSQDWTSSCVFGLKSSSSSHTTHASTCLDCELGL</sequence>
<dbReference type="AlphaFoldDB" id="A0A0B2SE31"/>
<dbReference type="PANTHER" id="PTHR47198">
    <property type="entry name" value="OS05G0299300 PROTEIN"/>
    <property type="match status" value="1"/>
</dbReference>
<evidence type="ECO:0000313" key="1">
    <source>
        <dbReference type="EMBL" id="KHN42554.1"/>
    </source>
</evidence>